<protein>
    <submittedName>
        <fullName evidence="1">Uncharacterized protein</fullName>
    </submittedName>
</protein>
<sequence length="144" mass="14966">MALYLAIKSICRQIEDRYGSGKLAAAAAGVTPGVWSTYCNDDHPDCTIPMHRVPFVANASERAALAALILGDDGPAPASLRLEACEATEAAADAQRAAREAGDTPTPAAARTVRDRAAAALIEIMDVVRAAEAVQPGPRLRAVS</sequence>
<dbReference type="AlphaFoldDB" id="A0A2W5XFJ8"/>
<evidence type="ECO:0000313" key="2">
    <source>
        <dbReference type="Proteomes" id="UP000249393"/>
    </source>
</evidence>
<organism evidence="1 2">
    <name type="scientific">Caulobacter segnis</name>
    <dbReference type="NCBI Taxonomy" id="88688"/>
    <lineage>
        <taxon>Bacteria</taxon>
        <taxon>Pseudomonadati</taxon>
        <taxon>Pseudomonadota</taxon>
        <taxon>Alphaproteobacteria</taxon>
        <taxon>Caulobacterales</taxon>
        <taxon>Caulobacteraceae</taxon>
        <taxon>Caulobacter</taxon>
    </lineage>
</organism>
<dbReference type="RefSeq" id="WP_304274006.1">
    <property type="nucleotide sequence ID" value="NZ_QFQZ01000006.1"/>
</dbReference>
<evidence type="ECO:0000313" key="1">
    <source>
        <dbReference type="EMBL" id="PZR36471.1"/>
    </source>
</evidence>
<comment type="caution">
    <text evidence="1">The sequence shown here is derived from an EMBL/GenBank/DDBJ whole genome shotgun (WGS) entry which is preliminary data.</text>
</comment>
<proteinExistence type="predicted"/>
<accession>A0A2W5XFJ8</accession>
<gene>
    <name evidence="1" type="ORF">DI526_03265</name>
</gene>
<name>A0A2W5XFJ8_9CAUL</name>
<dbReference type="EMBL" id="QFQZ01000006">
    <property type="protein sequence ID" value="PZR36471.1"/>
    <property type="molecule type" value="Genomic_DNA"/>
</dbReference>
<reference evidence="1 2" key="1">
    <citation type="submission" date="2017-08" db="EMBL/GenBank/DDBJ databases">
        <title>Infants hospitalized years apart are colonized by the same room-sourced microbial strains.</title>
        <authorList>
            <person name="Brooks B."/>
            <person name="Olm M.R."/>
            <person name="Firek B.A."/>
            <person name="Baker R."/>
            <person name="Thomas B.C."/>
            <person name="Morowitz M.J."/>
            <person name="Banfield J.F."/>
        </authorList>
    </citation>
    <scope>NUCLEOTIDE SEQUENCE [LARGE SCALE GENOMIC DNA]</scope>
    <source>
        <strain evidence="1">S2_003_000_R2_4</strain>
    </source>
</reference>
<dbReference type="Proteomes" id="UP000249393">
    <property type="component" value="Unassembled WGS sequence"/>
</dbReference>